<dbReference type="AlphaFoldDB" id="J3P6Z7"/>
<protein>
    <submittedName>
        <fullName evidence="2 3">Uncharacterized protein</fullName>
    </submittedName>
</protein>
<dbReference type="EnsemblFungi" id="EJT72428">
    <property type="protein sequence ID" value="EJT72428"/>
    <property type="gene ID" value="GGTG_09294"/>
</dbReference>
<proteinExistence type="predicted"/>
<dbReference type="HOGENOM" id="CLU_1938300_0_0_1"/>
<reference evidence="2" key="3">
    <citation type="submission" date="2010-09" db="EMBL/GenBank/DDBJ databases">
        <title>Annotation of Gaeumannomyces graminis var. tritici R3-111a-1.</title>
        <authorList>
            <consortium name="The Broad Institute Genome Sequencing Platform"/>
            <person name="Ma L.-J."/>
            <person name="Dead R."/>
            <person name="Young S.K."/>
            <person name="Zeng Q."/>
            <person name="Gargeya S."/>
            <person name="Fitzgerald M."/>
            <person name="Haas B."/>
            <person name="Abouelleil A."/>
            <person name="Alvarado L."/>
            <person name="Arachchi H.M."/>
            <person name="Berlin A."/>
            <person name="Brown A."/>
            <person name="Chapman S.B."/>
            <person name="Chen Z."/>
            <person name="Dunbar C."/>
            <person name="Freedman E."/>
            <person name="Gearin G."/>
            <person name="Gellesch M."/>
            <person name="Goldberg J."/>
            <person name="Griggs A."/>
            <person name="Gujja S."/>
            <person name="Heiman D."/>
            <person name="Howarth C."/>
            <person name="Larson L."/>
            <person name="Lui A."/>
            <person name="MacDonald P.J.P."/>
            <person name="Mehta T."/>
            <person name="Montmayeur A."/>
            <person name="Murphy C."/>
            <person name="Neiman D."/>
            <person name="Pearson M."/>
            <person name="Priest M."/>
            <person name="Roberts A."/>
            <person name="Saif S."/>
            <person name="Shea T."/>
            <person name="Shenoy N."/>
            <person name="Sisk P."/>
            <person name="Stolte C."/>
            <person name="Sykes S."/>
            <person name="Yandava C."/>
            <person name="Wortman J."/>
            <person name="Nusbaum C."/>
            <person name="Birren B."/>
        </authorList>
    </citation>
    <scope>NUCLEOTIDE SEQUENCE</scope>
    <source>
        <strain evidence="2">R3-111a-1</strain>
    </source>
</reference>
<feature type="region of interest" description="Disordered" evidence="1">
    <location>
        <begin position="95"/>
        <end position="130"/>
    </location>
</feature>
<dbReference type="EMBL" id="GL385399">
    <property type="protein sequence ID" value="EJT72428.1"/>
    <property type="molecule type" value="Genomic_DNA"/>
</dbReference>
<gene>
    <name evidence="3" type="primary">20349752</name>
    <name evidence="2" type="ORF">GGTG_09294</name>
</gene>
<evidence type="ECO:0000313" key="2">
    <source>
        <dbReference type="EMBL" id="EJT72428.1"/>
    </source>
</evidence>
<evidence type="ECO:0000313" key="3">
    <source>
        <dbReference type="EnsemblFungi" id="EJT72428"/>
    </source>
</evidence>
<dbReference type="GeneID" id="20349752"/>
<keyword evidence="4" id="KW-1185">Reference proteome</keyword>
<reference evidence="4" key="1">
    <citation type="submission" date="2010-07" db="EMBL/GenBank/DDBJ databases">
        <title>The genome sequence of Gaeumannomyces graminis var. tritici strain R3-111a-1.</title>
        <authorList>
            <consortium name="The Broad Institute Genome Sequencing Platform"/>
            <person name="Ma L.-J."/>
            <person name="Dead R."/>
            <person name="Young S."/>
            <person name="Zeng Q."/>
            <person name="Koehrsen M."/>
            <person name="Alvarado L."/>
            <person name="Berlin A."/>
            <person name="Chapman S.B."/>
            <person name="Chen Z."/>
            <person name="Freedman E."/>
            <person name="Gellesch M."/>
            <person name="Goldberg J."/>
            <person name="Griggs A."/>
            <person name="Gujja S."/>
            <person name="Heilman E.R."/>
            <person name="Heiman D."/>
            <person name="Hepburn T."/>
            <person name="Howarth C."/>
            <person name="Jen D."/>
            <person name="Larson L."/>
            <person name="Mehta T."/>
            <person name="Neiman D."/>
            <person name="Pearson M."/>
            <person name="Roberts A."/>
            <person name="Saif S."/>
            <person name="Shea T."/>
            <person name="Shenoy N."/>
            <person name="Sisk P."/>
            <person name="Stolte C."/>
            <person name="Sykes S."/>
            <person name="Walk T."/>
            <person name="White J."/>
            <person name="Yandava C."/>
            <person name="Haas B."/>
            <person name="Nusbaum C."/>
            <person name="Birren B."/>
        </authorList>
    </citation>
    <scope>NUCLEOTIDE SEQUENCE [LARGE SCALE GENOMIC DNA]</scope>
    <source>
        <strain evidence="4">R3-111a-1</strain>
    </source>
</reference>
<evidence type="ECO:0000313" key="4">
    <source>
        <dbReference type="Proteomes" id="UP000006039"/>
    </source>
</evidence>
<reference evidence="3" key="4">
    <citation type="journal article" date="2015" name="G3 (Bethesda)">
        <title>Genome sequences of three phytopathogenic species of the Magnaporthaceae family of fungi.</title>
        <authorList>
            <person name="Okagaki L.H."/>
            <person name="Nunes C.C."/>
            <person name="Sailsbery J."/>
            <person name="Clay B."/>
            <person name="Brown D."/>
            <person name="John T."/>
            <person name="Oh Y."/>
            <person name="Young N."/>
            <person name="Fitzgerald M."/>
            <person name="Haas B.J."/>
            <person name="Zeng Q."/>
            <person name="Young S."/>
            <person name="Adiconis X."/>
            <person name="Fan L."/>
            <person name="Levin J.Z."/>
            <person name="Mitchell T.K."/>
            <person name="Okubara P.A."/>
            <person name="Farman M.L."/>
            <person name="Kohn L.M."/>
            <person name="Birren B."/>
            <person name="Ma L.-J."/>
            <person name="Dean R.A."/>
        </authorList>
    </citation>
    <scope>NUCLEOTIDE SEQUENCE</scope>
    <source>
        <strain evidence="3">R3-111a-1</strain>
    </source>
</reference>
<sequence length="130" mass="14207">MWVVAKQAFDPTCKSFCKLSDSPRASVLASVTTTLFRGRRAAVKTNWGQRRLIRLEPHEPGRLFQGGIEQAGHLSGLRAGRILAVLDIKLQPTAGQRPASGFRKGGRGQRSVAGEGACRCPDQEEPRRVN</sequence>
<dbReference type="Proteomes" id="UP000006039">
    <property type="component" value="Unassembled WGS sequence"/>
</dbReference>
<name>J3P6Z7_GAET3</name>
<organism evidence="2">
    <name type="scientific">Gaeumannomyces tritici (strain R3-111a-1)</name>
    <name type="common">Wheat and barley take-all root rot fungus</name>
    <name type="synonym">Gaeumannomyces graminis var. tritici</name>
    <dbReference type="NCBI Taxonomy" id="644352"/>
    <lineage>
        <taxon>Eukaryota</taxon>
        <taxon>Fungi</taxon>
        <taxon>Dikarya</taxon>
        <taxon>Ascomycota</taxon>
        <taxon>Pezizomycotina</taxon>
        <taxon>Sordariomycetes</taxon>
        <taxon>Sordariomycetidae</taxon>
        <taxon>Magnaporthales</taxon>
        <taxon>Magnaporthaceae</taxon>
        <taxon>Gaeumannomyces</taxon>
    </lineage>
</organism>
<dbReference type="VEuPathDB" id="FungiDB:GGTG_09294"/>
<reference evidence="3" key="5">
    <citation type="submission" date="2018-04" db="UniProtKB">
        <authorList>
            <consortium name="EnsemblFungi"/>
        </authorList>
    </citation>
    <scope>IDENTIFICATION</scope>
    <source>
        <strain evidence="3">R3-111a-1</strain>
    </source>
</reference>
<evidence type="ECO:0000256" key="1">
    <source>
        <dbReference type="SAM" id="MobiDB-lite"/>
    </source>
</evidence>
<accession>J3P6Z7</accession>
<feature type="compositionally biased region" description="Basic and acidic residues" evidence="1">
    <location>
        <begin position="121"/>
        <end position="130"/>
    </location>
</feature>
<dbReference type="RefSeq" id="XP_009225402.1">
    <property type="nucleotide sequence ID" value="XM_009227138.1"/>
</dbReference>
<reference evidence="2" key="2">
    <citation type="submission" date="2010-07" db="EMBL/GenBank/DDBJ databases">
        <authorList>
            <consortium name="The Broad Institute Genome Sequencing Platform"/>
            <consortium name="Broad Institute Genome Sequencing Center for Infectious Disease"/>
            <person name="Ma L.-J."/>
            <person name="Dead R."/>
            <person name="Young S."/>
            <person name="Zeng Q."/>
            <person name="Koehrsen M."/>
            <person name="Alvarado L."/>
            <person name="Berlin A."/>
            <person name="Chapman S.B."/>
            <person name="Chen Z."/>
            <person name="Freedman E."/>
            <person name="Gellesch M."/>
            <person name="Goldberg J."/>
            <person name="Griggs A."/>
            <person name="Gujja S."/>
            <person name="Heilman E.R."/>
            <person name="Heiman D."/>
            <person name="Hepburn T."/>
            <person name="Howarth C."/>
            <person name="Jen D."/>
            <person name="Larson L."/>
            <person name="Mehta T."/>
            <person name="Neiman D."/>
            <person name="Pearson M."/>
            <person name="Roberts A."/>
            <person name="Saif S."/>
            <person name="Shea T."/>
            <person name="Shenoy N."/>
            <person name="Sisk P."/>
            <person name="Stolte C."/>
            <person name="Sykes S."/>
            <person name="Walk T."/>
            <person name="White J."/>
            <person name="Yandava C."/>
            <person name="Haas B."/>
            <person name="Nusbaum C."/>
            <person name="Birren B."/>
        </authorList>
    </citation>
    <scope>NUCLEOTIDE SEQUENCE</scope>
    <source>
        <strain evidence="2">R3-111a-1</strain>
    </source>
</reference>